<evidence type="ECO:0000313" key="8">
    <source>
        <dbReference type="Ensembl" id="ENSSRHP00000016211.1"/>
    </source>
</evidence>
<keyword evidence="9" id="KW-1185">Reference proteome</keyword>
<evidence type="ECO:0000256" key="3">
    <source>
        <dbReference type="ARBA" id="ARBA00022729"/>
    </source>
</evidence>
<dbReference type="AlphaFoldDB" id="A0A673GRT8"/>
<dbReference type="InterPro" id="IPR036383">
    <property type="entry name" value="TSP1_rpt_sf"/>
</dbReference>
<reference evidence="8" key="2">
    <citation type="submission" date="2025-09" db="UniProtKB">
        <authorList>
            <consortium name="Ensembl"/>
        </authorList>
    </citation>
    <scope>IDENTIFICATION</scope>
</reference>
<dbReference type="Gene3D" id="2.20.100.10">
    <property type="entry name" value="Thrombospondin type-1 (TSP1) repeat"/>
    <property type="match status" value="2"/>
</dbReference>
<dbReference type="PANTHER" id="PTHR22906:SF43">
    <property type="entry name" value="PROPERDIN"/>
    <property type="match status" value="1"/>
</dbReference>
<name>A0A673GRT8_9TELE</name>
<dbReference type="InterPro" id="IPR044004">
    <property type="entry name" value="TSP1_spondin_dom"/>
</dbReference>
<evidence type="ECO:0000256" key="5">
    <source>
        <dbReference type="ARBA" id="ARBA00023157"/>
    </source>
</evidence>
<evidence type="ECO:0000256" key="2">
    <source>
        <dbReference type="ARBA" id="ARBA00022525"/>
    </source>
</evidence>
<organism evidence="8 9">
    <name type="scientific">Sinocyclocheilus rhinocerous</name>
    <dbReference type="NCBI Taxonomy" id="307959"/>
    <lineage>
        <taxon>Eukaryota</taxon>
        <taxon>Metazoa</taxon>
        <taxon>Chordata</taxon>
        <taxon>Craniata</taxon>
        <taxon>Vertebrata</taxon>
        <taxon>Euteleostomi</taxon>
        <taxon>Actinopterygii</taxon>
        <taxon>Neopterygii</taxon>
        <taxon>Teleostei</taxon>
        <taxon>Ostariophysi</taxon>
        <taxon>Cypriniformes</taxon>
        <taxon>Cyprinidae</taxon>
        <taxon>Cyprininae</taxon>
        <taxon>Sinocyclocheilus</taxon>
    </lineage>
</organism>
<keyword evidence="4" id="KW-0677">Repeat</keyword>
<dbReference type="InterPro" id="IPR000884">
    <property type="entry name" value="TSP1_rpt"/>
</dbReference>
<dbReference type="PRINTS" id="PR01705">
    <property type="entry name" value="TSP1REPEAT"/>
</dbReference>
<dbReference type="Proteomes" id="UP000472270">
    <property type="component" value="Unassembled WGS sequence"/>
</dbReference>
<evidence type="ECO:0000256" key="1">
    <source>
        <dbReference type="ARBA" id="ARBA00004613"/>
    </source>
</evidence>
<evidence type="ECO:0000313" key="9">
    <source>
        <dbReference type="Proteomes" id="UP000472270"/>
    </source>
</evidence>
<dbReference type="Pfam" id="PF19028">
    <property type="entry name" value="TSP1_spondin"/>
    <property type="match status" value="1"/>
</dbReference>
<dbReference type="PROSITE" id="PS50092">
    <property type="entry name" value="TSP1"/>
    <property type="match status" value="2"/>
</dbReference>
<dbReference type="Pfam" id="PF00090">
    <property type="entry name" value="TSP_1"/>
    <property type="match status" value="1"/>
</dbReference>
<dbReference type="InterPro" id="IPR052065">
    <property type="entry name" value="Compl_asym_regulator"/>
</dbReference>
<proteinExistence type="predicted"/>
<keyword evidence="2" id="KW-0964">Secreted</keyword>
<reference evidence="8" key="1">
    <citation type="submission" date="2025-08" db="UniProtKB">
        <authorList>
            <consortium name="Ensembl"/>
        </authorList>
    </citation>
    <scope>IDENTIFICATION</scope>
</reference>
<dbReference type="SUPFAM" id="SSF82895">
    <property type="entry name" value="TSP-1 type 1 repeat"/>
    <property type="match status" value="2"/>
</dbReference>
<dbReference type="Ensembl" id="ENSSRHT00000016750.1">
    <property type="protein sequence ID" value="ENSSRHP00000016211.1"/>
    <property type="gene ID" value="ENSSRHG00000008954.1"/>
</dbReference>
<dbReference type="PANTHER" id="PTHR22906">
    <property type="entry name" value="PROPERDIN"/>
    <property type="match status" value="1"/>
</dbReference>
<dbReference type="FunFam" id="2.20.100.10:FF:000007">
    <property type="entry name" value="Thrombospondin 1"/>
    <property type="match status" value="1"/>
</dbReference>
<protein>
    <recommendedName>
        <fullName evidence="7">Spondin-like TSP1 domain-containing protein</fullName>
    </recommendedName>
</protein>
<dbReference type="SMART" id="SM00209">
    <property type="entry name" value="TSP1"/>
    <property type="match status" value="2"/>
</dbReference>
<evidence type="ECO:0000256" key="6">
    <source>
        <dbReference type="ARBA" id="ARBA00023180"/>
    </source>
</evidence>
<keyword evidence="5" id="KW-1015">Disulfide bond</keyword>
<keyword evidence="6" id="KW-0325">Glycoprotein</keyword>
<comment type="subcellular location">
    <subcellularLocation>
        <location evidence="1">Secreted</location>
    </subcellularLocation>
</comment>
<evidence type="ECO:0000256" key="4">
    <source>
        <dbReference type="ARBA" id="ARBA00022737"/>
    </source>
</evidence>
<keyword evidence="3" id="KW-0732">Signal</keyword>
<sequence>MCELISVDCILSPWTSWSQCSVSCGLGSLFRQRNILRDARSGGSCGGAQFDSRACFLQACPVLNVIVLLLQLPGFLFLDIFGIAMDGQWSEWTQWSGCDVPCGGGLMVRNRTCSNPPPKNGGRDCEGMSRQTHTCNTQTCGPNTDTQSGERCTCCTVV</sequence>
<evidence type="ECO:0000259" key="7">
    <source>
        <dbReference type="Pfam" id="PF19028"/>
    </source>
</evidence>
<feature type="domain" description="Spondin-like TSP1" evidence="7">
    <location>
        <begin position="9"/>
        <end position="60"/>
    </location>
</feature>
<accession>A0A673GRT8</accession>